<keyword evidence="3 11" id="KW-0645">Protease</keyword>
<organism evidence="14 15">
    <name type="scientific">Shewanella fodinae</name>
    <dbReference type="NCBI Taxonomy" id="552357"/>
    <lineage>
        <taxon>Bacteria</taxon>
        <taxon>Pseudomonadati</taxon>
        <taxon>Pseudomonadota</taxon>
        <taxon>Gammaproteobacteria</taxon>
        <taxon>Alteromonadales</taxon>
        <taxon>Shewanellaceae</taxon>
        <taxon>Shewanella</taxon>
    </lineage>
</organism>
<evidence type="ECO:0000256" key="1">
    <source>
        <dbReference type="ARBA" id="ARBA00004651"/>
    </source>
</evidence>
<keyword evidence="5" id="KW-0479">Metal-binding</keyword>
<dbReference type="PANTHER" id="PTHR43221:SF1">
    <property type="entry name" value="PROTEASE HTPX"/>
    <property type="match status" value="1"/>
</dbReference>
<dbReference type="InterPro" id="IPR050083">
    <property type="entry name" value="HtpX_protease"/>
</dbReference>
<evidence type="ECO:0000256" key="9">
    <source>
        <dbReference type="ARBA" id="ARBA00023049"/>
    </source>
</evidence>
<dbReference type="Proteomes" id="UP000294832">
    <property type="component" value="Unassembled WGS sequence"/>
</dbReference>
<feature type="transmembrane region" description="Helical" evidence="12">
    <location>
        <begin position="15"/>
        <end position="36"/>
    </location>
</feature>
<keyword evidence="9 11" id="KW-0482">Metalloprotease</keyword>
<comment type="subcellular location">
    <subcellularLocation>
        <location evidence="1">Cell membrane</location>
        <topology evidence="1">Multi-pass membrane protein</topology>
    </subcellularLocation>
</comment>
<evidence type="ECO:0000256" key="2">
    <source>
        <dbReference type="ARBA" id="ARBA00022475"/>
    </source>
</evidence>
<accession>A0A4R2F6Q4</accession>
<dbReference type="PANTHER" id="PTHR43221">
    <property type="entry name" value="PROTEASE HTPX"/>
    <property type="match status" value="1"/>
</dbReference>
<dbReference type="Pfam" id="PF01435">
    <property type="entry name" value="Peptidase_M48"/>
    <property type="match status" value="1"/>
</dbReference>
<dbReference type="Gene3D" id="3.30.2010.10">
    <property type="entry name" value="Metalloproteases ('zincins'), catalytic domain"/>
    <property type="match status" value="1"/>
</dbReference>
<sequence length="302" mass="33963">MIDPVRWQQHSQRNFWHSALLLLGMAGFIALLGWLLAGSDGLLLLLLGGLLLWGLRRSISPLTVMQLYRARPLMPQQFPALWQLLQQLSQRAGLTQVPQLFLLPGPLLNAFAIGSQQRPLIAITEGALQQLDWRELAGVLAHEISHIRSNDLQVMALADALSRGTSLLATMGQLLLLLNLPLIMLGFASINWWAILLLLVAPTLSVLAQLALSRTREYEADLNAVQLTGDADGLASALVQIEQQQQNWLQRLLLPESVMSLPSALRTHPQTRERILRLQALKQRPWFYQHRVLPPLFHRPYD</sequence>
<name>A0A4R2F6Q4_9GAMM</name>
<keyword evidence="14" id="KW-0346">Stress response</keyword>
<dbReference type="EMBL" id="SLWF01000025">
    <property type="protein sequence ID" value="TCN81251.1"/>
    <property type="molecule type" value="Genomic_DNA"/>
</dbReference>
<evidence type="ECO:0000256" key="10">
    <source>
        <dbReference type="ARBA" id="ARBA00023136"/>
    </source>
</evidence>
<dbReference type="InterPro" id="IPR001915">
    <property type="entry name" value="Peptidase_M48"/>
</dbReference>
<evidence type="ECO:0000256" key="7">
    <source>
        <dbReference type="ARBA" id="ARBA00022833"/>
    </source>
</evidence>
<keyword evidence="2" id="KW-1003">Cell membrane</keyword>
<evidence type="ECO:0000256" key="6">
    <source>
        <dbReference type="ARBA" id="ARBA00022801"/>
    </source>
</evidence>
<keyword evidence="10 12" id="KW-0472">Membrane</keyword>
<dbReference type="RefSeq" id="WP_165900153.1">
    <property type="nucleotide sequence ID" value="NZ_SLWF01000025.1"/>
</dbReference>
<reference evidence="14 15" key="1">
    <citation type="submission" date="2019-03" db="EMBL/GenBank/DDBJ databases">
        <title>Freshwater and sediment microbial communities from various areas in North America, analyzing microbe dynamics in response to fracking.</title>
        <authorList>
            <person name="Lamendella R."/>
        </authorList>
    </citation>
    <scope>NUCLEOTIDE SEQUENCE [LARGE SCALE GENOMIC DNA]</scope>
    <source>
        <strain evidence="14 15">74A</strain>
    </source>
</reference>
<evidence type="ECO:0000256" key="12">
    <source>
        <dbReference type="SAM" id="Phobius"/>
    </source>
</evidence>
<dbReference type="CDD" id="cd07339">
    <property type="entry name" value="M48B_HtpX_like"/>
    <property type="match status" value="1"/>
</dbReference>
<keyword evidence="6 11" id="KW-0378">Hydrolase</keyword>
<keyword evidence="7 11" id="KW-0862">Zinc</keyword>
<evidence type="ECO:0000313" key="15">
    <source>
        <dbReference type="Proteomes" id="UP000294832"/>
    </source>
</evidence>
<evidence type="ECO:0000256" key="5">
    <source>
        <dbReference type="ARBA" id="ARBA00022723"/>
    </source>
</evidence>
<comment type="cofactor">
    <cofactor evidence="11">
        <name>Zn(2+)</name>
        <dbReference type="ChEBI" id="CHEBI:29105"/>
    </cofactor>
    <text evidence="11">Binds 1 zinc ion per subunit.</text>
</comment>
<feature type="domain" description="Peptidase M48" evidence="13">
    <location>
        <begin position="75"/>
        <end position="280"/>
    </location>
</feature>
<keyword evidence="8 12" id="KW-1133">Transmembrane helix</keyword>
<feature type="transmembrane region" description="Helical" evidence="12">
    <location>
        <begin position="165"/>
        <end position="184"/>
    </location>
</feature>
<dbReference type="GO" id="GO:0006508">
    <property type="term" value="P:proteolysis"/>
    <property type="evidence" value="ECO:0007669"/>
    <property type="project" value="UniProtKB-KW"/>
</dbReference>
<dbReference type="GO" id="GO:0046872">
    <property type="term" value="F:metal ion binding"/>
    <property type="evidence" value="ECO:0007669"/>
    <property type="project" value="UniProtKB-KW"/>
</dbReference>
<protein>
    <submittedName>
        <fullName evidence="14">Heat shock protein HtpX</fullName>
    </submittedName>
</protein>
<gene>
    <name evidence="14" type="ORF">EDC91_12513</name>
</gene>
<dbReference type="GO" id="GO:0005886">
    <property type="term" value="C:plasma membrane"/>
    <property type="evidence" value="ECO:0007669"/>
    <property type="project" value="UniProtKB-SubCell"/>
</dbReference>
<evidence type="ECO:0000256" key="4">
    <source>
        <dbReference type="ARBA" id="ARBA00022692"/>
    </source>
</evidence>
<comment type="similarity">
    <text evidence="11">Belongs to the peptidase M48 family.</text>
</comment>
<comment type="caution">
    <text evidence="14">The sequence shown here is derived from an EMBL/GenBank/DDBJ whole genome shotgun (WGS) entry which is preliminary data.</text>
</comment>
<proteinExistence type="inferred from homology"/>
<keyword evidence="15" id="KW-1185">Reference proteome</keyword>
<evidence type="ECO:0000313" key="14">
    <source>
        <dbReference type="EMBL" id="TCN81251.1"/>
    </source>
</evidence>
<dbReference type="AlphaFoldDB" id="A0A4R2F6Q4"/>
<evidence type="ECO:0000259" key="13">
    <source>
        <dbReference type="Pfam" id="PF01435"/>
    </source>
</evidence>
<feature type="transmembrane region" description="Helical" evidence="12">
    <location>
        <begin position="42"/>
        <end position="59"/>
    </location>
</feature>
<evidence type="ECO:0000256" key="11">
    <source>
        <dbReference type="RuleBase" id="RU003983"/>
    </source>
</evidence>
<dbReference type="GO" id="GO:0004222">
    <property type="term" value="F:metalloendopeptidase activity"/>
    <property type="evidence" value="ECO:0007669"/>
    <property type="project" value="InterPro"/>
</dbReference>
<feature type="transmembrane region" description="Helical" evidence="12">
    <location>
        <begin position="190"/>
        <end position="212"/>
    </location>
</feature>
<keyword evidence="4 12" id="KW-0812">Transmembrane</keyword>
<evidence type="ECO:0000256" key="3">
    <source>
        <dbReference type="ARBA" id="ARBA00022670"/>
    </source>
</evidence>
<evidence type="ECO:0000256" key="8">
    <source>
        <dbReference type="ARBA" id="ARBA00022989"/>
    </source>
</evidence>